<dbReference type="PROSITE" id="PS00237">
    <property type="entry name" value="G_PROTEIN_RECEP_F1_1"/>
    <property type="match status" value="1"/>
</dbReference>
<dbReference type="PRINTS" id="PR01012">
    <property type="entry name" value="NRPEPTIDEYR"/>
</dbReference>
<dbReference type="InterPro" id="IPR000276">
    <property type="entry name" value="GPCR_Rhodpsn"/>
</dbReference>
<dbReference type="PANTHER" id="PTHR24238">
    <property type="entry name" value="G-PROTEIN COUPLED RECEPTOR"/>
    <property type="match status" value="1"/>
</dbReference>
<feature type="transmembrane region" description="Helical" evidence="12">
    <location>
        <begin position="233"/>
        <end position="257"/>
    </location>
</feature>
<protein>
    <recommendedName>
        <fullName evidence="13">G-protein coupled receptors family 1 profile domain-containing protein</fullName>
    </recommendedName>
</protein>
<evidence type="ECO:0000256" key="8">
    <source>
        <dbReference type="ARBA" id="ARBA00023170"/>
    </source>
</evidence>
<dbReference type="SUPFAM" id="SSF81321">
    <property type="entry name" value="Family A G protein-coupled receptor-like"/>
    <property type="match status" value="1"/>
</dbReference>
<evidence type="ECO:0000256" key="9">
    <source>
        <dbReference type="ARBA" id="ARBA00023224"/>
    </source>
</evidence>
<dbReference type="CDD" id="cd14993">
    <property type="entry name" value="7tmA_CCKR-like"/>
    <property type="match status" value="1"/>
</dbReference>
<evidence type="ECO:0000313" key="15">
    <source>
        <dbReference type="Proteomes" id="UP001374579"/>
    </source>
</evidence>
<accession>A0AAN9GKZ7</accession>
<comment type="subcellular location">
    <subcellularLocation>
        <location evidence="1">Cell membrane</location>
        <topology evidence="1">Multi-pass membrane protein</topology>
    </subcellularLocation>
</comment>
<evidence type="ECO:0000256" key="5">
    <source>
        <dbReference type="ARBA" id="ARBA00022989"/>
    </source>
</evidence>
<evidence type="ECO:0000256" key="7">
    <source>
        <dbReference type="ARBA" id="ARBA00023136"/>
    </source>
</evidence>
<evidence type="ECO:0000256" key="10">
    <source>
        <dbReference type="RuleBase" id="RU000688"/>
    </source>
</evidence>
<organism evidence="14 15">
    <name type="scientific">Littorina saxatilis</name>
    <dbReference type="NCBI Taxonomy" id="31220"/>
    <lineage>
        <taxon>Eukaryota</taxon>
        <taxon>Metazoa</taxon>
        <taxon>Spiralia</taxon>
        <taxon>Lophotrochozoa</taxon>
        <taxon>Mollusca</taxon>
        <taxon>Gastropoda</taxon>
        <taxon>Caenogastropoda</taxon>
        <taxon>Littorinimorpha</taxon>
        <taxon>Littorinoidea</taxon>
        <taxon>Littorinidae</taxon>
        <taxon>Littorina</taxon>
    </lineage>
</organism>
<dbReference type="GO" id="GO:0005886">
    <property type="term" value="C:plasma membrane"/>
    <property type="evidence" value="ECO:0007669"/>
    <property type="project" value="UniProtKB-SubCell"/>
</dbReference>
<dbReference type="FunFam" id="1.20.1070.10:FF:000291">
    <property type="entry name" value="Predicted protein"/>
    <property type="match status" value="1"/>
</dbReference>
<gene>
    <name evidence="14" type="ORF">V1264_012054</name>
</gene>
<name>A0AAN9GKZ7_9CAEN</name>
<dbReference type="Pfam" id="PF00001">
    <property type="entry name" value="7tm_1"/>
    <property type="match status" value="1"/>
</dbReference>
<dbReference type="PROSITE" id="PS50262">
    <property type="entry name" value="G_PROTEIN_RECEP_F1_2"/>
    <property type="match status" value="1"/>
</dbReference>
<keyword evidence="9 10" id="KW-0807">Transducer</keyword>
<dbReference type="AlphaFoldDB" id="A0AAN9GKZ7"/>
<feature type="transmembrane region" description="Helical" evidence="12">
    <location>
        <begin position="278"/>
        <end position="300"/>
    </location>
</feature>
<dbReference type="InterPro" id="IPR000611">
    <property type="entry name" value="NPY_rcpt"/>
</dbReference>
<proteinExistence type="inferred from homology"/>
<dbReference type="EMBL" id="JBAMIC010000002">
    <property type="protein sequence ID" value="KAK7112623.1"/>
    <property type="molecule type" value="Genomic_DNA"/>
</dbReference>
<comment type="similarity">
    <text evidence="2 10">Belongs to the G-protein coupled receptor 1 family.</text>
</comment>
<reference evidence="14 15" key="1">
    <citation type="submission" date="2024-02" db="EMBL/GenBank/DDBJ databases">
        <title>Chromosome-scale genome assembly of the rough periwinkle Littorina saxatilis.</title>
        <authorList>
            <person name="De Jode A."/>
            <person name="Faria R."/>
            <person name="Formenti G."/>
            <person name="Sims Y."/>
            <person name="Smith T.P."/>
            <person name="Tracey A."/>
            <person name="Wood J.M.D."/>
            <person name="Zagrodzka Z.B."/>
            <person name="Johannesson K."/>
            <person name="Butlin R.K."/>
            <person name="Leder E.H."/>
        </authorList>
    </citation>
    <scope>NUCLEOTIDE SEQUENCE [LARGE SCALE GENOMIC DNA]</scope>
    <source>
        <strain evidence="14">Snail1</strain>
        <tissue evidence="14">Muscle</tissue>
    </source>
</reference>
<dbReference type="Proteomes" id="UP001374579">
    <property type="component" value="Unassembled WGS sequence"/>
</dbReference>
<evidence type="ECO:0000313" key="14">
    <source>
        <dbReference type="EMBL" id="KAK7112623.1"/>
    </source>
</evidence>
<keyword evidence="6 10" id="KW-0297">G-protein coupled receptor</keyword>
<keyword evidence="7 12" id="KW-0472">Membrane</keyword>
<dbReference type="PRINTS" id="PR00237">
    <property type="entry name" value="GPCRRHODOPSN"/>
</dbReference>
<evidence type="ECO:0000259" key="13">
    <source>
        <dbReference type="PROSITE" id="PS50262"/>
    </source>
</evidence>
<keyword evidence="15" id="KW-1185">Reference proteome</keyword>
<evidence type="ECO:0000256" key="3">
    <source>
        <dbReference type="ARBA" id="ARBA00022475"/>
    </source>
</evidence>
<keyword evidence="4 10" id="KW-0812">Transmembrane</keyword>
<feature type="transmembrane region" description="Helical" evidence="12">
    <location>
        <begin position="56"/>
        <end position="78"/>
    </location>
</feature>
<keyword evidence="3" id="KW-1003">Cell membrane</keyword>
<comment type="caution">
    <text evidence="14">The sequence shown here is derived from an EMBL/GenBank/DDBJ whole genome shotgun (WGS) entry which is preliminary data.</text>
</comment>
<feature type="transmembrane region" description="Helical" evidence="12">
    <location>
        <begin position="320"/>
        <end position="340"/>
    </location>
</feature>
<evidence type="ECO:0000256" key="4">
    <source>
        <dbReference type="ARBA" id="ARBA00022692"/>
    </source>
</evidence>
<evidence type="ECO:0000256" key="12">
    <source>
        <dbReference type="SAM" id="Phobius"/>
    </source>
</evidence>
<feature type="region of interest" description="Disordered" evidence="11">
    <location>
        <begin position="365"/>
        <end position="412"/>
    </location>
</feature>
<dbReference type="PANTHER" id="PTHR24238:SF57">
    <property type="entry name" value="G-PROTEIN COUPLED RECEPTOR 83"/>
    <property type="match status" value="1"/>
</dbReference>
<evidence type="ECO:0000256" key="6">
    <source>
        <dbReference type="ARBA" id="ARBA00023040"/>
    </source>
</evidence>
<sequence>MTLNTTFTTTTTTTEATHCLVGEIAHQNPADLSIFQNFEAPSQPPDLPPWEIGLKIVFYVLAFLLSLCGNTLVILVICVNKRMRSTTNILLLNQAVSDVMVAVMCMWVHLGNSITPEWPFGPVVCKVNTFCQVVAVTSSVLTLTAISVERFTAIVFPLRARWTGCTCVVIITVTWLTALAVASPHLFVRHMYQQRWKDRHEVWCAEEWPQVYKDEDCNTWEPGKIVYYSIEGIVMYFVPVFIMIVAYSVISVTLITRKIPGILINSTISAQEKAKRKVIRMLVAVLVCFVLCWTPQQFMLVYDLFRPYDQVPLYVNTVKYVALYVAYLNSALNPILYGGFNDNFRRGFRDLLHCIMARKNNKVHPVGGTGGNATERGAAARGERDDPPDPGPNTVTQLKPHEDGAGPAEPTNHRLDITEAARTAACFGDSNSASTSAYRRCSVLSDDTTHIAWQALQ</sequence>
<keyword evidence="5 12" id="KW-1133">Transmembrane helix</keyword>
<keyword evidence="8 10" id="KW-0675">Receptor</keyword>
<dbReference type="GO" id="GO:0004983">
    <property type="term" value="F:neuropeptide Y receptor activity"/>
    <property type="evidence" value="ECO:0007669"/>
    <property type="project" value="InterPro"/>
</dbReference>
<dbReference type="Gene3D" id="1.20.1070.10">
    <property type="entry name" value="Rhodopsin 7-helix transmembrane proteins"/>
    <property type="match status" value="1"/>
</dbReference>
<dbReference type="InterPro" id="IPR017452">
    <property type="entry name" value="GPCR_Rhodpsn_7TM"/>
</dbReference>
<feature type="domain" description="G-protein coupled receptors family 1 profile" evidence="13">
    <location>
        <begin position="69"/>
        <end position="337"/>
    </location>
</feature>
<dbReference type="SMART" id="SM01381">
    <property type="entry name" value="7TM_GPCR_Srsx"/>
    <property type="match status" value="1"/>
</dbReference>
<evidence type="ECO:0000256" key="1">
    <source>
        <dbReference type="ARBA" id="ARBA00004651"/>
    </source>
</evidence>
<feature type="transmembrane region" description="Helical" evidence="12">
    <location>
        <begin position="160"/>
        <end position="182"/>
    </location>
</feature>
<evidence type="ECO:0000256" key="2">
    <source>
        <dbReference type="ARBA" id="ARBA00010663"/>
    </source>
</evidence>
<evidence type="ECO:0000256" key="11">
    <source>
        <dbReference type="SAM" id="MobiDB-lite"/>
    </source>
</evidence>